<accession>A0A8R7P4U4</accession>
<name>A0A8R7P4U4_TRIUA</name>
<feature type="compositionally biased region" description="Polar residues" evidence="1">
    <location>
        <begin position="105"/>
        <end position="116"/>
    </location>
</feature>
<dbReference type="EnsemblPlants" id="TuG1812G0100001055.01.T01">
    <property type="protein sequence ID" value="TuG1812G0100001055.01.T01"/>
    <property type="gene ID" value="TuG1812G0100001055.01"/>
</dbReference>
<evidence type="ECO:0000313" key="2">
    <source>
        <dbReference type="EnsemblPlants" id="TuG1812G0100001055.01.T01"/>
    </source>
</evidence>
<keyword evidence="3" id="KW-1185">Reference proteome</keyword>
<reference evidence="2" key="2">
    <citation type="submission" date="2018-03" db="EMBL/GenBank/DDBJ databases">
        <title>The Triticum urartu genome reveals the dynamic nature of wheat genome evolution.</title>
        <authorList>
            <person name="Ling H."/>
            <person name="Ma B."/>
            <person name="Shi X."/>
            <person name="Liu H."/>
            <person name="Dong L."/>
            <person name="Sun H."/>
            <person name="Cao Y."/>
            <person name="Gao Q."/>
            <person name="Zheng S."/>
            <person name="Li Y."/>
            <person name="Yu Y."/>
            <person name="Du H."/>
            <person name="Qi M."/>
            <person name="Li Y."/>
            <person name="Yu H."/>
            <person name="Cui Y."/>
            <person name="Wang N."/>
            <person name="Chen C."/>
            <person name="Wu H."/>
            <person name="Zhao Y."/>
            <person name="Zhang J."/>
            <person name="Li Y."/>
            <person name="Zhou W."/>
            <person name="Zhang B."/>
            <person name="Hu W."/>
            <person name="Eijk M."/>
            <person name="Tang J."/>
            <person name="Witsenboer H."/>
            <person name="Zhao S."/>
            <person name="Li Z."/>
            <person name="Zhang A."/>
            <person name="Wang D."/>
            <person name="Liang C."/>
        </authorList>
    </citation>
    <scope>NUCLEOTIDE SEQUENCE [LARGE SCALE GENOMIC DNA]</scope>
    <source>
        <strain evidence="2">cv. G1812</strain>
    </source>
</reference>
<evidence type="ECO:0000313" key="3">
    <source>
        <dbReference type="Proteomes" id="UP000015106"/>
    </source>
</evidence>
<dbReference type="Gramene" id="TuG1812G0100001055.01.T01">
    <property type="protein sequence ID" value="TuG1812G0100001055.01.T01"/>
    <property type="gene ID" value="TuG1812G0100001055.01"/>
</dbReference>
<feature type="region of interest" description="Disordered" evidence="1">
    <location>
        <begin position="1"/>
        <end position="130"/>
    </location>
</feature>
<feature type="compositionally biased region" description="Basic and acidic residues" evidence="1">
    <location>
        <begin position="117"/>
        <end position="130"/>
    </location>
</feature>
<reference evidence="3" key="1">
    <citation type="journal article" date="2013" name="Nature">
        <title>Draft genome of the wheat A-genome progenitor Triticum urartu.</title>
        <authorList>
            <person name="Ling H.Q."/>
            <person name="Zhao S."/>
            <person name="Liu D."/>
            <person name="Wang J."/>
            <person name="Sun H."/>
            <person name="Zhang C."/>
            <person name="Fan H."/>
            <person name="Li D."/>
            <person name="Dong L."/>
            <person name="Tao Y."/>
            <person name="Gao C."/>
            <person name="Wu H."/>
            <person name="Li Y."/>
            <person name="Cui Y."/>
            <person name="Guo X."/>
            <person name="Zheng S."/>
            <person name="Wang B."/>
            <person name="Yu K."/>
            <person name="Liang Q."/>
            <person name="Yang W."/>
            <person name="Lou X."/>
            <person name="Chen J."/>
            <person name="Feng M."/>
            <person name="Jian J."/>
            <person name="Zhang X."/>
            <person name="Luo G."/>
            <person name="Jiang Y."/>
            <person name="Liu J."/>
            <person name="Wang Z."/>
            <person name="Sha Y."/>
            <person name="Zhang B."/>
            <person name="Wu H."/>
            <person name="Tang D."/>
            <person name="Shen Q."/>
            <person name="Xue P."/>
            <person name="Zou S."/>
            <person name="Wang X."/>
            <person name="Liu X."/>
            <person name="Wang F."/>
            <person name="Yang Y."/>
            <person name="An X."/>
            <person name="Dong Z."/>
            <person name="Zhang K."/>
            <person name="Zhang X."/>
            <person name="Luo M.C."/>
            <person name="Dvorak J."/>
            <person name="Tong Y."/>
            <person name="Wang J."/>
            <person name="Yang H."/>
            <person name="Li Z."/>
            <person name="Wang D."/>
            <person name="Zhang A."/>
            <person name="Wang J."/>
        </authorList>
    </citation>
    <scope>NUCLEOTIDE SEQUENCE</scope>
    <source>
        <strain evidence="3">cv. G1812</strain>
    </source>
</reference>
<evidence type="ECO:0000256" key="1">
    <source>
        <dbReference type="SAM" id="MobiDB-lite"/>
    </source>
</evidence>
<sequence>HPLFPNPIISSFPNLTPPSRCCPHTTQRPKPKAPAPAPTTFVPPAKPARWSPHATASQTLGVPPSARISSSAVRDRGASSAHHPPLRSSCAVHCRGAARRSSSSTGDTCTSRSQQEINRRGKGTFDHQLA</sequence>
<protein>
    <submittedName>
        <fullName evidence="2">Uncharacterized protein</fullName>
    </submittedName>
</protein>
<organism evidence="2 3">
    <name type="scientific">Triticum urartu</name>
    <name type="common">Red wild einkorn</name>
    <name type="synonym">Crithodium urartu</name>
    <dbReference type="NCBI Taxonomy" id="4572"/>
    <lineage>
        <taxon>Eukaryota</taxon>
        <taxon>Viridiplantae</taxon>
        <taxon>Streptophyta</taxon>
        <taxon>Embryophyta</taxon>
        <taxon>Tracheophyta</taxon>
        <taxon>Spermatophyta</taxon>
        <taxon>Magnoliopsida</taxon>
        <taxon>Liliopsida</taxon>
        <taxon>Poales</taxon>
        <taxon>Poaceae</taxon>
        <taxon>BOP clade</taxon>
        <taxon>Pooideae</taxon>
        <taxon>Triticodae</taxon>
        <taxon>Triticeae</taxon>
        <taxon>Triticinae</taxon>
        <taxon>Triticum</taxon>
    </lineage>
</organism>
<dbReference type="Proteomes" id="UP000015106">
    <property type="component" value="Chromosome 1"/>
</dbReference>
<dbReference type="AlphaFoldDB" id="A0A8R7P4U4"/>
<proteinExistence type="predicted"/>
<reference evidence="2" key="3">
    <citation type="submission" date="2022-06" db="UniProtKB">
        <authorList>
            <consortium name="EnsemblPlants"/>
        </authorList>
    </citation>
    <scope>IDENTIFICATION</scope>
</reference>